<evidence type="ECO:0000313" key="1">
    <source>
        <dbReference type="EMBL" id="DAF87381.1"/>
    </source>
</evidence>
<sequence>MWYLNKLYNALKHYCTDNDTTWTIGDADFYMKYDESFCDFYIFPKDGHSSTCWVTIFDCPKTNSETKIFLGVYAISTAKKSVCYNILGSLPPDFYVGVNKYILGEKLYHVIDKTHDKLRQRMLT</sequence>
<accession>A0A8S5TYU8</accession>
<proteinExistence type="predicted"/>
<organism evidence="1">
    <name type="scientific">Siphoviridae sp. ctnPP24</name>
    <dbReference type="NCBI Taxonomy" id="2825662"/>
    <lineage>
        <taxon>Viruses</taxon>
        <taxon>Duplodnaviria</taxon>
        <taxon>Heunggongvirae</taxon>
        <taxon>Uroviricota</taxon>
        <taxon>Caudoviricetes</taxon>
    </lineage>
</organism>
<name>A0A8S5TYU8_9CAUD</name>
<reference evidence="1" key="1">
    <citation type="journal article" date="2021" name="Proc. Natl. Acad. Sci. U.S.A.">
        <title>A Catalog of Tens of Thousands of Viruses from Human Metagenomes Reveals Hidden Associations with Chronic Diseases.</title>
        <authorList>
            <person name="Tisza M.J."/>
            <person name="Buck C.B."/>
        </authorList>
    </citation>
    <scope>NUCLEOTIDE SEQUENCE</scope>
    <source>
        <strain evidence="1">CtnPP24</strain>
    </source>
</reference>
<protein>
    <submittedName>
        <fullName evidence="1">Uncharacterized protein</fullName>
    </submittedName>
</protein>
<dbReference type="EMBL" id="BK015962">
    <property type="protein sequence ID" value="DAF87381.1"/>
    <property type="molecule type" value="Genomic_DNA"/>
</dbReference>